<dbReference type="CDD" id="cd04301">
    <property type="entry name" value="NAT_SF"/>
    <property type="match status" value="1"/>
</dbReference>
<dbReference type="STRING" id="89524.SAMN05444370_103192"/>
<dbReference type="EMBL" id="FNQM01000003">
    <property type="protein sequence ID" value="SEA13477.1"/>
    <property type="molecule type" value="Genomic_DNA"/>
</dbReference>
<sequence>MNPTPRDAAAADIPAITEIYARYVLETTANFEETAPDAATMAARWRAVVDAGWPWLAAEVDGALLGYAYAAHYRPRPAYRFTLEDSIYLAPQAQGRGLGSALLGALIARCEAAGARRMIAVIGDPDAMPASIALHRRFGFAEVGRLPGVGWKLGGWRDTLQMQRALGPGASAPPA</sequence>
<proteinExistence type="predicted"/>
<reference evidence="2 3" key="1">
    <citation type="submission" date="2016-10" db="EMBL/GenBank/DDBJ databases">
        <authorList>
            <person name="de Groot N.N."/>
        </authorList>
    </citation>
    <scope>NUCLEOTIDE SEQUENCE [LARGE SCALE GENOMIC DNA]</scope>
    <source>
        <strain evidence="2 3">DSM 15345</strain>
    </source>
</reference>
<keyword evidence="3" id="KW-1185">Reference proteome</keyword>
<feature type="domain" description="N-acetyltransferase" evidence="1">
    <location>
        <begin position="3"/>
        <end position="167"/>
    </location>
</feature>
<keyword evidence="2" id="KW-0808">Transferase</keyword>
<dbReference type="AlphaFoldDB" id="A0A1H3YQ24"/>
<dbReference type="RefSeq" id="WP_093250529.1">
    <property type="nucleotide sequence ID" value="NZ_FNQM01000003.1"/>
</dbReference>
<organism evidence="2 3">
    <name type="scientific">Rubrimonas cliftonensis</name>
    <dbReference type="NCBI Taxonomy" id="89524"/>
    <lineage>
        <taxon>Bacteria</taxon>
        <taxon>Pseudomonadati</taxon>
        <taxon>Pseudomonadota</taxon>
        <taxon>Alphaproteobacteria</taxon>
        <taxon>Rhodobacterales</taxon>
        <taxon>Paracoccaceae</taxon>
        <taxon>Rubrimonas</taxon>
    </lineage>
</organism>
<evidence type="ECO:0000259" key="1">
    <source>
        <dbReference type="PROSITE" id="PS51186"/>
    </source>
</evidence>
<dbReference type="Pfam" id="PF00583">
    <property type="entry name" value="Acetyltransf_1"/>
    <property type="match status" value="1"/>
</dbReference>
<dbReference type="SUPFAM" id="SSF55729">
    <property type="entry name" value="Acyl-CoA N-acyltransferases (Nat)"/>
    <property type="match status" value="1"/>
</dbReference>
<dbReference type="PROSITE" id="PS51186">
    <property type="entry name" value="GNAT"/>
    <property type="match status" value="1"/>
</dbReference>
<dbReference type="Proteomes" id="UP000198703">
    <property type="component" value="Unassembled WGS sequence"/>
</dbReference>
<accession>A0A1H3YQ24</accession>
<dbReference type="Gene3D" id="3.40.630.30">
    <property type="match status" value="1"/>
</dbReference>
<dbReference type="InterPro" id="IPR000182">
    <property type="entry name" value="GNAT_dom"/>
</dbReference>
<dbReference type="GO" id="GO:0016747">
    <property type="term" value="F:acyltransferase activity, transferring groups other than amino-acyl groups"/>
    <property type="evidence" value="ECO:0007669"/>
    <property type="project" value="InterPro"/>
</dbReference>
<dbReference type="OrthoDB" id="5459937at2"/>
<dbReference type="PANTHER" id="PTHR43072:SF8">
    <property type="entry name" value="ACYLTRANSFERASE FABY-RELATED"/>
    <property type="match status" value="1"/>
</dbReference>
<evidence type="ECO:0000313" key="2">
    <source>
        <dbReference type="EMBL" id="SEA13477.1"/>
    </source>
</evidence>
<protein>
    <submittedName>
        <fullName evidence="2">Phosphinothricin acetyltransferase</fullName>
    </submittedName>
</protein>
<name>A0A1H3YQ24_9RHOB</name>
<evidence type="ECO:0000313" key="3">
    <source>
        <dbReference type="Proteomes" id="UP000198703"/>
    </source>
</evidence>
<gene>
    <name evidence="2" type="ORF">SAMN05444370_103192</name>
</gene>
<dbReference type="PANTHER" id="PTHR43072">
    <property type="entry name" value="N-ACETYLTRANSFERASE"/>
    <property type="match status" value="1"/>
</dbReference>
<dbReference type="InterPro" id="IPR016181">
    <property type="entry name" value="Acyl_CoA_acyltransferase"/>
</dbReference>